<dbReference type="Proteomes" id="UP001205748">
    <property type="component" value="Unassembled WGS sequence"/>
</dbReference>
<accession>A0AAE3L239</accession>
<reference evidence="2" key="1">
    <citation type="submission" date="2022-07" db="EMBL/GenBank/DDBJ databases">
        <title>Enhanced cultured diversity of the mouse gut microbiota enables custom-made synthetic communities.</title>
        <authorList>
            <person name="Afrizal A."/>
        </authorList>
    </citation>
    <scope>NUCLEOTIDE SEQUENCE</scope>
    <source>
        <strain evidence="2">DSM 28593</strain>
    </source>
</reference>
<evidence type="ECO:0000259" key="1">
    <source>
        <dbReference type="Pfam" id="PF20037"/>
    </source>
</evidence>
<sequence length="60" mass="6612">MSKDKRFITIHKEGTLSGCKIMVDSETGVNYLYSWNGYSGGMTVLLNKDGEPVVTPLDVD</sequence>
<proteinExistence type="predicted"/>
<dbReference type="Pfam" id="PF20037">
    <property type="entry name" value="DUF6440"/>
    <property type="match status" value="1"/>
</dbReference>
<organism evidence="2 3">
    <name type="scientific">Irregularibacter muris</name>
    <dbReference type="NCBI Taxonomy" id="1796619"/>
    <lineage>
        <taxon>Bacteria</taxon>
        <taxon>Bacillati</taxon>
        <taxon>Bacillota</taxon>
        <taxon>Clostridia</taxon>
        <taxon>Eubacteriales</taxon>
        <taxon>Eubacteriaceae</taxon>
        <taxon>Irregularibacter</taxon>
    </lineage>
</organism>
<evidence type="ECO:0000313" key="2">
    <source>
        <dbReference type="EMBL" id="MCR1897914.1"/>
    </source>
</evidence>
<name>A0AAE3L239_9FIRM</name>
<evidence type="ECO:0000313" key="3">
    <source>
        <dbReference type="Proteomes" id="UP001205748"/>
    </source>
</evidence>
<dbReference type="RefSeq" id="WP_257529379.1">
    <property type="nucleotide sequence ID" value="NZ_JANKAS010000002.1"/>
</dbReference>
<feature type="domain" description="DUF6440" evidence="1">
    <location>
        <begin position="6"/>
        <end position="55"/>
    </location>
</feature>
<gene>
    <name evidence="2" type="ORF">NSA47_02790</name>
</gene>
<keyword evidence="3" id="KW-1185">Reference proteome</keyword>
<protein>
    <submittedName>
        <fullName evidence="2">DUF6440 family protein</fullName>
    </submittedName>
</protein>
<dbReference type="AlphaFoldDB" id="A0AAE3L239"/>
<dbReference type="EMBL" id="JANKAS010000002">
    <property type="protein sequence ID" value="MCR1897914.1"/>
    <property type="molecule type" value="Genomic_DNA"/>
</dbReference>
<dbReference type="InterPro" id="IPR045515">
    <property type="entry name" value="DUF6440"/>
</dbReference>
<comment type="caution">
    <text evidence="2">The sequence shown here is derived from an EMBL/GenBank/DDBJ whole genome shotgun (WGS) entry which is preliminary data.</text>
</comment>